<dbReference type="HOGENOM" id="CLU_323077_0_0_9"/>
<evidence type="ECO:0000256" key="4">
    <source>
        <dbReference type="ARBA" id="ARBA00022801"/>
    </source>
</evidence>
<protein>
    <recommendedName>
        <fullName evidence="10">PD-(D/E)XK endonuclease-like domain-containing protein</fullName>
    </recommendedName>
</protein>
<dbReference type="SUPFAM" id="SSF52980">
    <property type="entry name" value="Restriction endonuclease-like"/>
    <property type="match status" value="1"/>
</dbReference>
<dbReference type="GO" id="GO:0006281">
    <property type="term" value="P:DNA repair"/>
    <property type="evidence" value="ECO:0007669"/>
    <property type="project" value="UniProtKB-KW"/>
</dbReference>
<evidence type="ECO:0000256" key="1">
    <source>
        <dbReference type="ARBA" id="ARBA00022722"/>
    </source>
</evidence>
<organism evidence="11 12">
    <name type="scientific">Coprobacillus cateniformis</name>
    <dbReference type="NCBI Taxonomy" id="100884"/>
    <lineage>
        <taxon>Bacteria</taxon>
        <taxon>Bacillati</taxon>
        <taxon>Bacillota</taxon>
        <taxon>Erysipelotrichia</taxon>
        <taxon>Erysipelotrichales</taxon>
        <taxon>Coprobacillaceae</taxon>
        <taxon>Coprobacillus</taxon>
    </lineage>
</organism>
<dbReference type="Pfam" id="PF12705">
    <property type="entry name" value="PDDEXK_1"/>
    <property type="match status" value="1"/>
</dbReference>
<evidence type="ECO:0000313" key="11">
    <source>
        <dbReference type="EMBL" id="EFW06505.1"/>
    </source>
</evidence>
<dbReference type="EMBL" id="ADKX01000001">
    <property type="protein sequence ID" value="EFW06505.1"/>
    <property type="molecule type" value="Genomic_DNA"/>
</dbReference>
<dbReference type="InterPro" id="IPR027417">
    <property type="entry name" value="P-loop_NTPase"/>
</dbReference>
<evidence type="ECO:0000256" key="9">
    <source>
        <dbReference type="ARBA" id="ARBA00023204"/>
    </source>
</evidence>
<keyword evidence="5" id="KW-0347">Helicase</keyword>
<keyword evidence="7" id="KW-0067">ATP-binding</keyword>
<name>E7G5K4_9FIRM</name>
<dbReference type="RefSeq" id="WP_008787170.1">
    <property type="nucleotide sequence ID" value="NZ_AKCB01000001.1"/>
</dbReference>
<comment type="caution">
    <text evidence="11">The sequence shown here is derived from an EMBL/GenBank/DDBJ whole genome shotgun (WGS) entry which is preliminary data.</text>
</comment>
<keyword evidence="8" id="KW-0238">DNA-binding</keyword>
<dbReference type="PANTHER" id="PTHR30591:SF1">
    <property type="entry name" value="RECBCD ENZYME SUBUNIT RECC"/>
    <property type="match status" value="1"/>
</dbReference>
<sequence>MRVINGLNYSYKLKEMVKECYEKAMQHPFEIYLFIAEDPDIVEQLFFQHTHYLVNIEIMSWSKFIQQLIVENHLTKHHVLTHTEWVYYLRDILNTDKFHCFSNDQPYPLIDKFIPLIKAYDLNQTDYSQDIIKNLKLKDFIHLYKALKEHCDEFTHITAEGFLNQQDLYSSYQHIYIEADHHIEAVKQTLIHQLAIQNDITLLYTHQPDQRLMNLPFHELCKEALTLNEPTHISEYLFTQKNTVSSTNEHYFTFIAPTPHQEVKRVIYSIQQKIVDEGLHYQDFMIVYPNSSYIHLLVDTLTVLNIPHSLSMTSSCVYDKSYQKIISALDCIPDSSISDIAHQLHQEELEKDYYEYLESLFDYFDIITAQEFKEFFTATYIHNHQEKSNTLDQIKICTIDKVKTAQPKHIFFLGLNETIFPALIKDTGLLLDEDIQLLRKFQITTPLNTTEQLGAHHNDILKALLQPAISMTFSYCKQTLSGETLLQSSLYKELENLLTLHPAFELNYLPLDDYYLSGGLITEKELLNKNIQDYIHSHNQPVQLSRETVEKLYSPTLSVSQIETYNKCPFQYFVQYGLGIYPTKESQLLPNELGSLVHYVLSINIDQQVDIGTIVDNYILQDENLQTKISNSHINQYFIEQLKKDLEMTLTVLKRQLKISQFQLHDKEKKVQHDIQGMHFKGFVDRIDQYQNYVSIIDYKSSAKDIDINLAIQGFHIQMLLYLKMVTELYQKDPGAVLYFNTKKRILSVNQNMSEPVDENEFYKQYRFGGYVVDDESHTVISAMDPNFDKKSDIINVTYVKSRNEYKGQILTPKQLKRLLEEIEKHIYTLYQKMLEGCITITPKGSDQSATHAIVNPCRYCPYHSVCGFDVFYNDYDMVKFLDIQSILGGEEDAV</sequence>
<gene>
    <name evidence="11" type="ORF">HMPREF9488_00042</name>
</gene>
<evidence type="ECO:0000256" key="5">
    <source>
        <dbReference type="ARBA" id="ARBA00022806"/>
    </source>
</evidence>
<keyword evidence="1" id="KW-0540">Nuclease</keyword>
<evidence type="ECO:0000256" key="7">
    <source>
        <dbReference type="ARBA" id="ARBA00022840"/>
    </source>
</evidence>
<keyword evidence="4" id="KW-0378">Hydrolase</keyword>
<proteinExistence type="predicted"/>
<evidence type="ECO:0000256" key="2">
    <source>
        <dbReference type="ARBA" id="ARBA00022741"/>
    </source>
</evidence>
<dbReference type="InterPro" id="IPR011604">
    <property type="entry name" value="PDDEXK-like_dom_sf"/>
</dbReference>
<dbReference type="GeneID" id="78229529"/>
<evidence type="ECO:0000256" key="6">
    <source>
        <dbReference type="ARBA" id="ARBA00022839"/>
    </source>
</evidence>
<evidence type="ECO:0000259" key="10">
    <source>
        <dbReference type="Pfam" id="PF12705"/>
    </source>
</evidence>
<keyword evidence="2" id="KW-0547">Nucleotide-binding</keyword>
<dbReference type="eggNOG" id="COG3857">
    <property type="taxonomic scope" value="Bacteria"/>
</dbReference>
<dbReference type="GO" id="GO:0004527">
    <property type="term" value="F:exonuclease activity"/>
    <property type="evidence" value="ECO:0007669"/>
    <property type="project" value="UniProtKB-KW"/>
</dbReference>
<dbReference type="GO" id="GO:0003677">
    <property type="term" value="F:DNA binding"/>
    <property type="evidence" value="ECO:0007669"/>
    <property type="project" value="UniProtKB-KW"/>
</dbReference>
<keyword evidence="3" id="KW-0227">DNA damage</keyword>
<dbReference type="InterPro" id="IPR038726">
    <property type="entry name" value="PDDEXK_AddAB-type"/>
</dbReference>
<dbReference type="PANTHER" id="PTHR30591">
    <property type="entry name" value="RECBCD ENZYME SUBUNIT RECC"/>
    <property type="match status" value="1"/>
</dbReference>
<evidence type="ECO:0000256" key="3">
    <source>
        <dbReference type="ARBA" id="ARBA00022763"/>
    </source>
</evidence>
<keyword evidence="9" id="KW-0234">DNA repair</keyword>
<accession>E7G5K4</accession>
<dbReference type="GO" id="GO:0004386">
    <property type="term" value="F:helicase activity"/>
    <property type="evidence" value="ECO:0007669"/>
    <property type="project" value="UniProtKB-KW"/>
</dbReference>
<evidence type="ECO:0000313" key="12">
    <source>
        <dbReference type="Proteomes" id="UP000003157"/>
    </source>
</evidence>
<keyword evidence="6" id="KW-0269">Exonuclease</keyword>
<dbReference type="InterPro" id="IPR011335">
    <property type="entry name" value="Restrct_endonuc-II-like"/>
</dbReference>
<dbReference type="GO" id="GO:0005524">
    <property type="term" value="F:ATP binding"/>
    <property type="evidence" value="ECO:0007669"/>
    <property type="project" value="UniProtKB-KW"/>
</dbReference>
<dbReference type="Gene3D" id="3.40.50.300">
    <property type="entry name" value="P-loop containing nucleotide triphosphate hydrolases"/>
    <property type="match status" value="1"/>
</dbReference>
<dbReference type="AlphaFoldDB" id="E7G5K4"/>
<dbReference type="GO" id="GO:0006310">
    <property type="term" value="P:DNA recombination"/>
    <property type="evidence" value="ECO:0007669"/>
    <property type="project" value="TreeGrafter"/>
</dbReference>
<dbReference type="OrthoDB" id="9758506at2"/>
<dbReference type="STRING" id="100884.GCA_000269565_01659"/>
<dbReference type="Gene3D" id="3.90.320.10">
    <property type="match status" value="1"/>
</dbReference>
<feature type="domain" description="PD-(D/E)XK endonuclease-like" evidence="10">
    <location>
        <begin position="556"/>
        <end position="867"/>
    </location>
</feature>
<dbReference type="SUPFAM" id="SSF52540">
    <property type="entry name" value="P-loop containing nucleoside triphosphate hydrolases"/>
    <property type="match status" value="1"/>
</dbReference>
<keyword evidence="12" id="KW-1185">Reference proteome</keyword>
<reference evidence="11 12" key="1">
    <citation type="submission" date="2010-12" db="EMBL/GenBank/DDBJ databases">
        <title>The Genome Sequence of Coprobacillus sp. strain 29_1.</title>
        <authorList>
            <consortium name="The Broad Institute Genome Sequencing Platform"/>
            <person name="Earl A."/>
            <person name="Ward D."/>
            <person name="Feldgarden M."/>
            <person name="Gevers D."/>
            <person name="Daigneault M."/>
            <person name="Sibley C.D."/>
            <person name="White A."/>
            <person name="Strauss J."/>
            <person name="Allen-Vercoe E."/>
            <person name="Young S.K."/>
            <person name="Zeng Q."/>
            <person name="Gargeya S."/>
            <person name="Fitzgerald M."/>
            <person name="Haas B."/>
            <person name="Abouelleil A."/>
            <person name="Alvarado L."/>
            <person name="Arachchi H.M."/>
            <person name="Berlin A."/>
            <person name="Brown A."/>
            <person name="Chapman S.B."/>
            <person name="Chen Z."/>
            <person name="Dunbar C."/>
            <person name="Freedman E."/>
            <person name="Gearin G."/>
            <person name="Gellesch M."/>
            <person name="Goldberg J."/>
            <person name="Griggs A."/>
            <person name="Gujja S."/>
            <person name="Heilman E."/>
            <person name="Heiman D."/>
            <person name="Howarth C."/>
            <person name="Larson L."/>
            <person name="Lui A."/>
            <person name="MacDonald P.J.P."/>
            <person name="Mehta T."/>
            <person name="Montmayeur A."/>
            <person name="Murphy C."/>
            <person name="Neiman D."/>
            <person name="Pearson M."/>
            <person name="Priest M."/>
            <person name="Roberts A."/>
            <person name="Saif S."/>
            <person name="Shea T."/>
            <person name="Shenoy N."/>
            <person name="Sisk P."/>
            <person name="Stolte C."/>
            <person name="Sykes S."/>
            <person name="White J."/>
            <person name="Yandava C."/>
            <person name="Nusbaum C."/>
            <person name="Birren B."/>
        </authorList>
    </citation>
    <scope>NUCLEOTIDE SEQUENCE [LARGE SCALE GENOMIC DNA]</scope>
    <source>
        <strain evidence="11 12">29_1</strain>
    </source>
</reference>
<evidence type="ECO:0000256" key="8">
    <source>
        <dbReference type="ARBA" id="ARBA00023125"/>
    </source>
</evidence>
<dbReference type="Proteomes" id="UP000003157">
    <property type="component" value="Unassembled WGS sequence"/>
</dbReference>